<gene>
    <name evidence="2" type="ORF">TIFTF001_001758</name>
</gene>
<evidence type="ECO:0000313" key="3">
    <source>
        <dbReference type="Proteomes" id="UP001187192"/>
    </source>
</evidence>
<dbReference type="Proteomes" id="UP001187192">
    <property type="component" value="Unassembled WGS sequence"/>
</dbReference>
<evidence type="ECO:0000256" key="1">
    <source>
        <dbReference type="SAM" id="MobiDB-lite"/>
    </source>
</evidence>
<proteinExistence type="predicted"/>
<sequence>MCYRVSTPIQLCNSSPSFPNGCPLASNAISIRSLFVLTTWTLLIKVALRLPSSSGLNLGVLIERGRRGSEGEDEREWRWEPRETMDGGCKASKEREWRERMHSKQRERMEGEFRK</sequence>
<feature type="region of interest" description="Disordered" evidence="1">
    <location>
        <begin position="81"/>
        <end position="115"/>
    </location>
</feature>
<dbReference type="AlphaFoldDB" id="A0AA87ZJI7"/>
<comment type="caution">
    <text evidence="2">The sequence shown here is derived from an EMBL/GenBank/DDBJ whole genome shotgun (WGS) entry which is preliminary data.</text>
</comment>
<reference evidence="2" key="1">
    <citation type="submission" date="2023-07" db="EMBL/GenBank/DDBJ databases">
        <title>draft genome sequence of fig (Ficus carica).</title>
        <authorList>
            <person name="Takahashi T."/>
            <person name="Nishimura K."/>
        </authorList>
    </citation>
    <scope>NUCLEOTIDE SEQUENCE</scope>
</reference>
<dbReference type="EMBL" id="BTGU01000002">
    <property type="protein sequence ID" value="GMN27658.1"/>
    <property type="molecule type" value="Genomic_DNA"/>
</dbReference>
<protein>
    <submittedName>
        <fullName evidence="2">Uncharacterized protein</fullName>
    </submittedName>
</protein>
<accession>A0AA87ZJI7</accession>
<evidence type="ECO:0000313" key="2">
    <source>
        <dbReference type="EMBL" id="GMN27658.1"/>
    </source>
</evidence>
<keyword evidence="3" id="KW-1185">Reference proteome</keyword>
<organism evidence="2 3">
    <name type="scientific">Ficus carica</name>
    <name type="common">Common fig</name>
    <dbReference type="NCBI Taxonomy" id="3494"/>
    <lineage>
        <taxon>Eukaryota</taxon>
        <taxon>Viridiplantae</taxon>
        <taxon>Streptophyta</taxon>
        <taxon>Embryophyta</taxon>
        <taxon>Tracheophyta</taxon>
        <taxon>Spermatophyta</taxon>
        <taxon>Magnoliopsida</taxon>
        <taxon>eudicotyledons</taxon>
        <taxon>Gunneridae</taxon>
        <taxon>Pentapetalae</taxon>
        <taxon>rosids</taxon>
        <taxon>fabids</taxon>
        <taxon>Rosales</taxon>
        <taxon>Moraceae</taxon>
        <taxon>Ficeae</taxon>
        <taxon>Ficus</taxon>
    </lineage>
</organism>
<name>A0AA87ZJI7_FICCA</name>